<dbReference type="RefSeq" id="WP_199389957.1">
    <property type="nucleotide sequence ID" value="NZ_JAEMHL010000008.1"/>
</dbReference>
<evidence type="ECO:0000313" key="1">
    <source>
        <dbReference type="EMBL" id="MBJ6751476.1"/>
    </source>
</evidence>
<dbReference type="Proteomes" id="UP000614714">
    <property type="component" value="Unassembled WGS sequence"/>
</dbReference>
<name>A0ABS0YGT0_9BACT</name>
<sequence>MACLKRNPLRRELNELNNVPLGPGYDENNRLSVLTHRGNVGQVIASYAYTLGPIGNRTRIDEATGISRRYTYDDLYRLTKEDVVDPSIVQTYTNDFTYDAVGNRQNKTHADSSQPVGSNDYTYNDTDQLLSENGITYSYDLNGNLEHKTDVSGTTTYGYDYDNRLVTVTTPTQSLSYAYDADGNRIESTGPEGTIRYLVDANRSLSQVLAEYKLGGTVIASYTYADDLISMTRGEQTSWYHFDGLGSTRQLTNEAGEATDAFDYDAFGNLISRTGTTENSFLFTGQRYDANTGFYHLRARYYQPRVGIFTSVDMYAGDLYSPVTLHKYGYVLNNPINYVDLTGWVPQLIRGILAHRHISAMFFKDRPYASTSNYYLSAVTGIASAGYVDLVDTKEKEYYEIKPYTQTEAGVAQLAKYGFLFGLHSIFDMKLGTSWPTEERTEPFMGDSKATITYWLSQSESGLISYQINGDDDFDYNWHMLRQTATSTTTSVIAAATVSSLVRIFVPKIAGITAANMSLLQSEIGLAAVISNGL</sequence>
<dbReference type="InterPro" id="IPR050708">
    <property type="entry name" value="T6SS_VgrG/RHS"/>
</dbReference>
<dbReference type="InterPro" id="IPR022385">
    <property type="entry name" value="Rhs_assc_core"/>
</dbReference>
<dbReference type="Gene3D" id="2.180.10.10">
    <property type="entry name" value="RHS repeat-associated core"/>
    <property type="match status" value="1"/>
</dbReference>
<reference evidence="1 2" key="1">
    <citation type="submission" date="2020-12" db="EMBL/GenBank/DDBJ databases">
        <title>Geomonas sp. Red421, isolated from paddy soil.</title>
        <authorList>
            <person name="Xu Z."/>
            <person name="Zhang Z."/>
            <person name="Masuda Y."/>
            <person name="Itoh H."/>
            <person name="Senoo K."/>
        </authorList>
    </citation>
    <scope>NUCLEOTIDE SEQUENCE [LARGE SCALE GENOMIC DNA]</scope>
    <source>
        <strain evidence="1 2">Red421</strain>
    </source>
</reference>
<dbReference type="NCBIfam" id="TIGR01643">
    <property type="entry name" value="YD_repeat_2x"/>
    <property type="match status" value="1"/>
</dbReference>
<organism evidence="1 2">
    <name type="scientific">Geomonas anaerohicana</name>
    <dbReference type="NCBI Taxonomy" id="2798583"/>
    <lineage>
        <taxon>Bacteria</taxon>
        <taxon>Pseudomonadati</taxon>
        <taxon>Thermodesulfobacteriota</taxon>
        <taxon>Desulfuromonadia</taxon>
        <taxon>Geobacterales</taxon>
        <taxon>Geobacteraceae</taxon>
        <taxon>Geomonas</taxon>
    </lineage>
</organism>
<comment type="caution">
    <text evidence="1">The sequence shown here is derived from an EMBL/GenBank/DDBJ whole genome shotgun (WGS) entry which is preliminary data.</text>
</comment>
<protein>
    <recommendedName>
        <fullName evidence="3">RHS repeat-associated core domain-containing protein</fullName>
    </recommendedName>
</protein>
<dbReference type="PANTHER" id="PTHR32305:SF15">
    <property type="entry name" value="PROTEIN RHSA-RELATED"/>
    <property type="match status" value="1"/>
</dbReference>
<dbReference type="Pfam" id="PF05593">
    <property type="entry name" value="RHS_repeat"/>
    <property type="match status" value="1"/>
</dbReference>
<evidence type="ECO:0000313" key="2">
    <source>
        <dbReference type="Proteomes" id="UP000614714"/>
    </source>
</evidence>
<keyword evidence="2" id="KW-1185">Reference proteome</keyword>
<evidence type="ECO:0008006" key="3">
    <source>
        <dbReference type="Google" id="ProtNLM"/>
    </source>
</evidence>
<dbReference type="EMBL" id="JAEMHL010000008">
    <property type="protein sequence ID" value="MBJ6751476.1"/>
    <property type="molecule type" value="Genomic_DNA"/>
</dbReference>
<dbReference type="InterPro" id="IPR031325">
    <property type="entry name" value="RHS_repeat"/>
</dbReference>
<gene>
    <name evidence="1" type="ORF">JFN91_14755</name>
</gene>
<accession>A0ABS0YGT0</accession>
<dbReference type="InterPro" id="IPR006530">
    <property type="entry name" value="YD"/>
</dbReference>
<dbReference type="NCBIfam" id="TIGR03696">
    <property type="entry name" value="Rhs_assc_core"/>
    <property type="match status" value="1"/>
</dbReference>
<proteinExistence type="predicted"/>
<dbReference type="PANTHER" id="PTHR32305">
    <property type="match status" value="1"/>
</dbReference>